<evidence type="ECO:0000313" key="2">
    <source>
        <dbReference type="EMBL" id="MFC0049568.1"/>
    </source>
</evidence>
<evidence type="ECO:0000313" key="3">
    <source>
        <dbReference type="Proteomes" id="UP001589813"/>
    </source>
</evidence>
<feature type="domain" description="Ribbon-helix-helix protein CopG" evidence="1">
    <location>
        <begin position="30"/>
        <end position="61"/>
    </location>
</feature>
<organism evidence="2 3">
    <name type="scientific">Rheinheimera tilapiae</name>
    <dbReference type="NCBI Taxonomy" id="875043"/>
    <lineage>
        <taxon>Bacteria</taxon>
        <taxon>Pseudomonadati</taxon>
        <taxon>Pseudomonadota</taxon>
        <taxon>Gammaproteobacteria</taxon>
        <taxon>Chromatiales</taxon>
        <taxon>Chromatiaceae</taxon>
        <taxon>Rheinheimera</taxon>
    </lineage>
</organism>
<dbReference type="InterPro" id="IPR013321">
    <property type="entry name" value="Arc_rbn_hlx_hlx"/>
</dbReference>
<reference evidence="2 3" key="1">
    <citation type="submission" date="2024-09" db="EMBL/GenBank/DDBJ databases">
        <authorList>
            <person name="Sun Q."/>
            <person name="Mori K."/>
        </authorList>
    </citation>
    <scope>NUCLEOTIDE SEQUENCE [LARGE SCALE GENOMIC DNA]</scope>
    <source>
        <strain evidence="2 3">KCTC 23315</strain>
    </source>
</reference>
<comment type="caution">
    <text evidence="2">The sequence shown here is derived from an EMBL/GenBank/DDBJ whole genome shotgun (WGS) entry which is preliminary data.</text>
</comment>
<gene>
    <name evidence="2" type="ORF">ACFFJP_14825</name>
</gene>
<dbReference type="Gene3D" id="1.10.1220.10">
    <property type="entry name" value="Met repressor-like"/>
    <property type="match status" value="1"/>
</dbReference>
<dbReference type="InterPro" id="IPR002145">
    <property type="entry name" value="CopG"/>
</dbReference>
<dbReference type="Pfam" id="PF01402">
    <property type="entry name" value="RHH_1"/>
    <property type="match status" value="1"/>
</dbReference>
<dbReference type="CDD" id="cd21631">
    <property type="entry name" value="RHH_CopG_NikR-like"/>
    <property type="match status" value="1"/>
</dbReference>
<evidence type="ECO:0000259" key="1">
    <source>
        <dbReference type="Pfam" id="PF01402"/>
    </source>
</evidence>
<proteinExistence type="predicted"/>
<dbReference type="EMBL" id="JBHLXP010000003">
    <property type="protein sequence ID" value="MFC0049568.1"/>
    <property type="molecule type" value="Genomic_DNA"/>
</dbReference>
<accession>A0ABV6BJ72</accession>
<keyword evidence="3" id="KW-1185">Reference proteome</keyword>
<dbReference type="Proteomes" id="UP001589813">
    <property type="component" value="Unassembled WGS sequence"/>
</dbReference>
<dbReference type="RefSeq" id="WP_377245653.1">
    <property type="nucleotide sequence ID" value="NZ_JBHLXP010000003.1"/>
</dbReference>
<protein>
    <submittedName>
        <fullName evidence="2">Ribbon-helix-helix domain-containing protein</fullName>
    </submittedName>
</protein>
<sequence>MGKPQIVSVRQVAGDELEPLINKGPMRHATFTLSEEAIGVLNQLSLETGVSKSKLIRQLILNVDAQNHSVVIQSGQAVVVKKVE</sequence>
<name>A0ABV6BJ72_9GAMM</name>